<feature type="domain" description="Polymerase/histidinol phosphatase N-terminal" evidence="1">
    <location>
        <begin position="4"/>
        <end position="69"/>
    </location>
</feature>
<dbReference type="EMBL" id="DVHU01000025">
    <property type="protein sequence ID" value="HIR92394.1"/>
    <property type="molecule type" value="Genomic_DNA"/>
</dbReference>
<reference evidence="2" key="2">
    <citation type="journal article" date="2021" name="PeerJ">
        <title>Extensive microbial diversity within the chicken gut microbiome revealed by metagenomics and culture.</title>
        <authorList>
            <person name="Gilroy R."/>
            <person name="Ravi A."/>
            <person name="Getino M."/>
            <person name="Pursley I."/>
            <person name="Horton D.L."/>
            <person name="Alikhan N.F."/>
            <person name="Baker D."/>
            <person name="Gharbi K."/>
            <person name="Hall N."/>
            <person name="Watson M."/>
            <person name="Adriaenssens E.M."/>
            <person name="Foster-Nyarko E."/>
            <person name="Jarju S."/>
            <person name="Secka A."/>
            <person name="Antonio M."/>
            <person name="Oren A."/>
            <person name="Chaudhuri R.R."/>
            <person name="La Ragione R."/>
            <person name="Hildebrand F."/>
            <person name="Pallen M.J."/>
        </authorList>
    </citation>
    <scope>NUCLEOTIDE SEQUENCE</scope>
    <source>
        <strain evidence="2">ChiSxjej1B13-7041</strain>
    </source>
</reference>
<sequence>MELIDLHVHSNASDGTLSPTQVVELARRQGLRAMALTDHDTLEGLPEALAAGKALGVEVVCGIEFSTSYQGRDVHILGLELNPQDAHFRETLKEFQDSRDRRNLAIIGRLREHGVSISWEAMAEAFPDCVWTRAHFARYLLEQGYVSSIKEAFPRYIGDRAPCFVPREKVTPYQAIRLIQENGGIAVLAHPMLYQLGLEQLRLLFSRLRDAGLDAVEVLYSTNSREEERLSRQLAKDYGLKISGGSDFHGANKPEIQLGCGKGNLKIPYTVLENLRK</sequence>
<dbReference type="InterPro" id="IPR003141">
    <property type="entry name" value="Pol/His_phosphatase_N"/>
</dbReference>
<dbReference type="Gene3D" id="3.20.20.140">
    <property type="entry name" value="Metal-dependent hydrolases"/>
    <property type="match status" value="1"/>
</dbReference>
<dbReference type="PANTHER" id="PTHR42924">
    <property type="entry name" value="EXONUCLEASE"/>
    <property type="match status" value="1"/>
</dbReference>
<dbReference type="Proteomes" id="UP000886841">
    <property type="component" value="Unassembled WGS sequence"/>
</dbReference>
<proteinExistence type="predicted"/>
<organism evidence="2 3">
    <name type="scientific">Candidatus Egerieimonas intestinavium</name>
    <dbReference type="NCBI Taxonomy" id="2840777"/>
    <lineage>
        <taxon>Bacteria</taxon>
        <taxon>Bacillati</taxon>
        <taxon>Bacillota</taxon>
        <taxon>Clostridia</taxon>
        <taxon>Lachnospirales</taxon>
        <taxon>Lachnospiraceae</taxon>
        <taxon>Lachnospiraceae incertae sedis</taxon>
        <taxon>Candidatus Egerieimonas</taxon>
    </lineage>
</organism>
<dbReference type="GO" id="GO:0004534">
    <property type="term" value="F:5'-3' RNA exonuclease activity"/>
    <property type="evidence" value="ECO:0007669"/>
    <property type="project" value="TreeGrafter"/>
</dbReference>
<evidence type="ECO:0000259" key="1">
    <source>
        <dbReference type="SMART" id="SM00481"/>
    </source>
</evidence>
<dbReference type="GO" id="GO:0035312">
    <property type="term" value="F:5'-3' DNA exonuclease activity"/>
    <property type="evidence" value="ECO:0007669"/>
    <property type="project" value="TreeGrafter"/>
</dbReference>
<dbReference type="Pfam" id="PF02811">
    <property type="entry name" value="PHP"/>
    <property type="match status" value="1"/>
</dbReference>
<gene>
    <name evidence="2" type="ORF">IAB98_03100</name>
</gene>
<name>A0A9D1JEZ0_9FIRM</name>
<dbReference type="SUPFAM" id="SSF89550">
    <property type="entry name" value="PHP domain-like"/>
    <property type="match status" value="1"/>
</dbReference>
<evidence type="ECO:0000313" key="2">
    <source>
        <dbReference type="EMBL" id="HIR92394.1"/>
    </source>
</evidence>
<evidence type="ECO:0000313" key="3">
    <source>
        <dbReference type="Proteomes" id="UP000886841"/>
    </source>
</evidence>
<dbReference type="PANTHER" id="PTHR42924:SF3">
    <property type="entry name" value="POLYMERASE_HISTIDINOL PHOSPHATASE N-TERMINAL DOMAIN-CONTAINING PROTEIN"/>
    <property type="match status" value="1"/>
</dbReference>
<dbReference type="AlphaFoldDB" id="A0A9D1JEZ0"/>
<accession>A0A9D1JEZ0</accession>
<protein>
    <submittedName>
        <fullName evidence="2">PHP domain-containing protein</fullName>
    </submittedName>
</protein>
<dbReference type="Gene3D" id="1.10.150.650">
    <property type="match status" value="1"/>
</dbReference>
<dbReference type="InterPro" id="IPR016195">
    <property type="entry name" value="Pol/histidinol_Pase-like"/>
</dbReference>
<reference evidence="2" key="1">
    <citation type="submission" date="2020-10" db="EMBL/GenBank/DDBJ databases">
        <authorList>
            <person name="Gilroy R."/>
        </authorList>
    </citation>
    <scope>NUCLEOTIDE SEQUENCE</scope>
    <source>
        <strain evidence="2">ChiSxjej1B13-7041</strain>
    </source>
</reference>
<dbReference type="CDD" id="cd07438">
    <property type="entry name" value="PHP_HisPPase_AMP"/>
    <property type="match status" value="1"/>
</dbReference>
<dbReference type="InterPro" id="IPR052018">
    <property type="entry name" value="PHP_domain"/>
</dbReference>
<dbReference type="SMART" id="SM00481">
    <property type="entry name" value="POLIIIAc"/>
    <property type="match status" value="1"/>
</dbReference>
<dbReference type="InterPro" id="IPR004013">
    <property type="entry name" value="PHP_dom"/>
</dbReference>
<comment type="caution">
    <text evidence="2">The sequence shown here is derived from an EMBL/GenBank/DDBJ whole genome shotgun (WGS) entry which is preliminary data.</text>
</comment>